<comment type="function">
    <text evidence="7">May be a cell surface adhesion protein.</text>
</comment>
<keyword evidence="5 9" id="KW-0732">Signal</keyword>
<dbReference type="Proteomes" id="UP001642487">
    <property type="component" value="Chromosome 5"/>
</dbReference>
<keyword evidence="12" id="KW-1185">Reference proteome</keyword>
<accession>A0ABP0YP90</accession>
<comment type="subcellular location">
    <subcellularLocation>
        <location evidence="1">Cell membrane</location>
        <topology evidence="1">Lipid-anchor</topology>
        <topology evidence="1">GPI-anchor</topology>
    </subcellularLocation>
</comment>
<dbReference type="InterPro" id="IPR045003">
    <property type="entry name" value="FLA_A"/>
</dbReference>
<feature type="region of interest" description="Disordered" evidence="8">
    <location>
        <begin position="196"/>
        <end position="220"/>
    </location>
</feature>
<dbReference type="Gene3D" id="2.30.180.10">
    <property type="entry name" value="FAS1 domain"/>
    <property type="match status" value="1"/>
</dbReference>
<keyword evidence="4" id="KW-0325">Glycoprotein</keyword>
<name>A0ABP0YP90_9ROSI</name>
<evidence type="ECO:0000256" key="3">
    <source>
        <dbReference type="ARBA" id="ARBA00022475"/>
    </source>
</evidence>
<organism evidence="11 12">
    <name type="scientific">Citrullus colocynthis</name>
    <name type="common">colocynth</name>
    <dbReference type="NCBI Taxonomy" id="252529"/>
    <lineage>
        <taxon>Eukaryota</taxon>
        <taxon>Viridiplantae</taxon>
        <taxon>Streptophyta</taxon>
        <taxon>Embryophyta</taxon>
        <taxon>Tracheophyta</taxon>
        <taxon>Spermatophyta</taxon>
        <taxon>Magnoliopsida</taxon>
        <taxon>eudicotyledons</taxon>
        <taxon>Gunneridae</taxon>
        <taxon>Pentapetalae</taxon>
        <taxon>rosids</taxon>
        <taxon>fabids</taxon>
        <taxon>Cucurbitales</taxon>
        <taxon>Cucurbitaceae</taxon>
        <taxon>Benincaseae</taxon>
        <taxon>Citrullus</taxon>
    </lineage>
</organism>
<keyword evidence="4" id="KW-0336">GPI-anchor</keyword>
<evidence type="ECO:0000256" key="5">
    <source>
        <dbReference type="ARBA" id="ARBA00022729"/>
    </source>
</evidence>
<keyword evidence="3" id="KW-1003">Cell membrane</keyword>
<sequence>MNLLFSFPFLFFLPSLLNAQPTINSPASAPTLTLDSTQLNLTFVLSTHGCTAFALALANSTAAEKAFNDVVEGGLTVFCPNDDVWSQFSPKFKNLTLPAKTSLLEFHGVPIYMPLPILKSNNGITNTLATDGAAKFDFTVQNDGEDVTIKTNIVTAKVDGASFLDEAPLVVFFINKVLEPEELFNANAAAPASAKAKGDSDVGVLPMSDSPAESPDDSPADRNADVNFALKFNGGEFYFAVVTFCAWMGFSLL</sequence>
<feature type="chain" id="PRO_5047239497" description="FAS1 domain-containing protein" evidence="9">
    <location>
        <begin position="20"/>
        <end position="253"/>
    </location>
</feature>
<evidence type="ECO:0000256" key="4">
    <source>
        <dbReference type="ARBA" id="ARBA00022622"/>
    </source>
</evidence>
<evidence type="ECO:0000256" key="6">
    <source>
        <dbReference type="ARBA" id="ARBA00023136"/>
    </source>
</evidence>
<feature type="signal peptide" evidence="9">
    <location>
        <begin position="1"/>
        <end position="19"/>
    </location>
</feature>
<dbReference type="Pfam" id="PF02469">
    <property type="entry name" value="Fasciclin"/>
    <property type="match status" value="1"/>
</dbReference>
<feature type="domain" description="FAS1" evidence="10">
    <location>
        <begin position="37"/>
        <end position="178"/>
    </location>
</feature>
<keyword evidence="4" id="KW-0449">Lipoprotein</keyword>
<dbReference type="PROSITE" id="PS50213">
    <property type="entry name" value="FAS1"/>
    <property type="match status" value="1"/>
</dbReference>
<dbReference type="SMART" id="SM00554">
    <property type="entry name" value="FAS1"/>
    <property type="match status" value="1"/>
</dbReference>
<gene>
    <name evidence="11" type="ORF">CITCOLO1_LOCUS13837</name>
</gene>
<evidence type="ECO:0000256" key="1">
    <source>
        <dbReference type="ARBA" id="ARBA00004609"/>
    </source>
</evidence>
<dbReference type="EMBL" id="OZ021739">
    <property type="protein sequence ID" value="CAK9321747.1"/>
    <property type="molecule type" value="Genomic_DNA"/>
</dbReference>
<comment type="similarity">
    <text evidence="2">Belongs to the fasciclin-like AGP family.</text>
</comment>
<evidence type="ECO:0000313" key="11">
    <source>
        <dbReference type="EMBL" id="CAK9321747.1"/>
    </source>
</evidence>
<dbReference type="InterPro" id="IPR000782">
    <property type="entry name" value="FAS1_domain"/>
</dbReference>
<reference evidence="11 12" key="1">
    <citation type="submission" date="2024-03" db="EMBL/GenBank/DDBJ databases">
        <authorList>
            <person name="Gkanogiannis A."/>
            <person name="Becerra Lopez-Lavalle L."/>
        </authorList>
    </citation>
    <scope>NUCLEOTIDE SEQUENCE [LARGE SCALE GENOMIC DNA]</scope>
</reference>
<dbReference type="InterPro" id="IPR036378">
    <property type="entry name" value="FAS1_dom_sf"/>
</dbReference>
<dbReference type="SUPFAM" id="SSF82153">
    <property type="entry name" value="FAS1 domain"/>
    <property type="match status" value="1"/>
</dbReference>
<evidence type="ECO:0000256" key="7">
    <source>
        <dbReference type="ARBA" id="ARBA00024686"/>
    </source>
</evidence>
<evidence type="ECO:0000313" key="12">
    <source>
        <dbReference type="Proteomes" id="UP001642487"/>
    </source>
</evidence>
<evidence type="ECO:0000256" key="8">
    <source>
        <dbReference type="SAM" id="MobiDB-lite"/>
    </source>
</evidence>
<evidence type="ECO:0000256" key="2">
    <source>
        <dbReference type="ARBA" id="ARBA00007843"/>
    </source>
</evidence>
<proteinExistence type="inferred from homology"/>
<evidence type="ECO:0000256" key="9">
    <source>
        <dbReference type="SAM" id="SignalP"/>
    </source>
</evidence>
<dbReference type="PANTHER" id="PTHR32077:SF86">
    <property type="entry name" value="FAS1 DOMAIN-CONTAINING PROTEIN SELMODRAFT_448915"/>
    <property type="match status" value="1"/>
</dbReference>
<protein>
    <recommendedName>
        <fullName evidence="10">FAS1 domain-containing protein</fullName>
    </recommendedName>
</protein>
<evidence type="ECO:0000259" key="10">
    <source>
        <dbReference type="PROSITE" id="PS50213"/>
    </source>
</evidence>
<keyword evidence="6" id="KW-0472">Membrane</keyword>
<dbReference type="PANTHER" id="PTHR32077">
    <property type="entry name" value="FASCICLIN-LIKE ARABINOGALACTAN PROTEIN"/>
    <property type="match status" value="1"/>
</dbReference>